<dbReference type="Proteomes" id="UP001165122">
    <property type="component" value="Unassembled WGS sequence"/>
</dbReference>
<feature type="compositionally biased region" description="Low complexity" evidence="1">
    <location>
        <begin position="169"/>
        <end position="179"/>
    </location>
</feature>
<feature type="transmembrane region" description="Helical" evidence="2">
    <location>
        <begin position="20"/>
        <end position="45"/>
    </location>
</feature>
<feature type="transmembrane region" description="Helical" evidence="2">
    <location>
        <begin position="255"/>
        <end position="277"/>
    </location>
</feature>
<evidence type="ECO:0000313" key="3">
    <source>
        <dbReference type="EMBL" id="GMH78624.1"/>
    </source>
</evidence>
<feature type="transmembrane region" description="Helical" evidence="2">
    <location>
        <begin position="109"/>
        <end position="130"/>
    </location>
</feature>
<name>A0A9W7B293_9STRA</name>
<keyword evidence="2" id="KW-0812">Transmembrane</keyword>
<dbReference type="OrthoDB" id="10492279at2759"/>
<sequence length="317" mass="34388">MLSFLNFLAYFDITLVLPNVIIANPIGTAWISVLSSFAIHPILIFRFDNGLYRPPDKESTDLIRLQVNNENWDTFKNGLLIFLIVPVIIIGGIGVILGLEHFEIARRGIGSPVTIIFLLMLTFAITTLLYQAIGLLKEKKTNDTKDLSTLTPKGASGGEDVSISPSPPEDSSTSSRSSPTAADITGGGDNVERSSTPKAPSPQGETFDEKSAKISAEGNKIFVVLATIVIIYHLLTCVPPALVLSEVKNAGWLSVMIYGLLAGAVFIALLASATYKIEFSEKKFSKRIVEDWEPKLRDDFLHSLLGFVVAPPIVIAS</sequence>
<feature type="transmembrane region" description="Helical" evidence="2">
    <location>
        <begin position="79"/>
        <end position="97"/>
    </location>
</feature>
<protein>
    <submittedName>
        <fullName evidence="3">Uncharacterized protein</fullName>
    </submittedName>
</protein>
<feature type="transmembrane region" description="Helical" evidence="2">
    <location>
        <begin position="221"/>
        <end position="243"/>
    </location>
</feature>
<accession>A0A9W7B293</accession>
<dbReference type="AlphaFoldDB" id="A0A9W7B293"/>
<keyword evidence="2" id="KW-1133">Transmembrane helix</keyword>
<organism evidence="3 4">
    <name type="scientific">Triparma laevis f. longispina</name>
    <dbReference type="NCBI Taxonomy" id="1714387"/>
    <lineage>
        <taxon>Eukaryota</taxon>
        <taxon>Sar</taxon>
        <taxon>Stramenopiles</taxon>
        <taxon>Ochrophyta</taxon>
        <taxon>Bolidophyceae</taxon>
        <taxon>Parmales</taxon>
        <taxon>Triparmaceae</taxon>
        <taxon>Triparma</taxon>
    </lineage>
</organism>
<gene>
    <name evidence="3" type="ORF">TrLO_g9480</name>
</gene>
<proteinExistence type="predicted"/>
<evidence type="ECO:0000313" key="4">
    <source>
        <dbReference type="Proteomes" id="UP001165122"/>
    </source>
</evidence>
<keyword evidence="2" id="KW-0472">Membrane</keyword>
<dbReference type="EMBL" id="BRXW01000903">
    <property type="protein sequence ID" value="GMH78624.1"/>
    <property type="molecule type" value="Genomic_DNA"/>
</dbReference>
<evidence type="ECO:0000256" key="1">
    <source>
        <dbReference type="SAM" id="MobiDB-lite"/>
    </source>
</evidence>
<comment type="caution">
    <text evidence="3">The sequence shown here is derived from an EMBL/GenBank/DDBJ whole genome shotgun (WGS) entry which is preliminary data.</text>
</comment>
<evidence type="ECO:0000256" key="2">
    <source>
        <dbReference type="SAM" id="Phobius"/>
    </source>
</evidence>
<keyword evidence="4" id="KW-1185">Reference proteome</keyword>
<feature type="region of interest" description="Disordered" evidence="1">
    <location>
        <begin position="146"/>
        <end position="210"/>
    </location>
</feature>
<reference evidence="4" key="1">
    <citation type="journal article" date="2023" name="Commun. Biol.">
        <title>Genome analysis of Parmales, the sister group of diatoms, reveals the evolutionary specialization of diatoms from phago-mixotrophs to photoautotrophs.</title>
        <authorList>
            <person name="Ban H."/>
            <person name="Sato S."/>
            <person name="Yoshikawa S."/>
            <person name="Yamada K."/>
            <person name="Nakamura Y."/>
            <person name="Ichinomiya M."/>
            <person name="Sato N."/>
            <person name="Blanc-Mathieu R."/>
            <person name="Endo H."/>
            <person name="Kuwata A."/>
            <person name="Ogata H."/>
        </authorList>
    </citation>
    <scope>NUCLEOTIDE SEQUENCE [LARGE SCALE GENOMIC DNA]</scope>
    <source>
        <strain evidence="4">NIES 3700</strain>
    </source>
</reference>